<dbReference type="PROSITE" id="PS51435">
    <property type="entry name" value="AP_NUCLEASE_F1_4"/>
    <property type="match status" value="1"/>
</dbReference>
<evidence type="ECO:0000256" key="5">
    <source>
        <dbReference type="ARBA" id="ARBA00022771"/>
    </source>
</evidence>
<dbReference type="Gene3D" id="3.60.10.10">
    <property type="entry name" value="Endonuclease/exonuclease/phosphatase"/>
    <property type="match status" value="1"/>
</dbReference>
<evidence type="ECO:0000256" key="11">
    <source>
        <dbReference type="PIRSR" id="PIRSR604808-2"/>
    </source>
</evidence>
<dbReference type="Proteomes" id="UP000242519">
    <property type="component" value="Unassembled WGS sequence"/>
</dbReference>
<proteinExistence type="inferred from homology"/>
<keyword evidence="11" id="KW-0464">Manganese</keyword>
<dbReference type="AlphaFoldDB" id="A0A218YYT3"/>
<keyword evidence="8 11" id="KW-0460">Magnesium</keyword>
<dbReference type="InterPro" id="IPR005135">
    <property type="entry name" value="Endo/exonuclease/phosphatase"/>
</dbReference>
<feature type="domain" description="GRF-type" evidence="15">
    <location>
        <begin position="630"/>
        <end position="682"/>
    </location>
</feature>
<dbReference type="GO" id="GO:0008311">
    <property type="term" value="F:double-stranded DNA 3'-5' DNA exonuclease activity"/>
    <property type="evidence" value="ECO:0007669"/>
    <property type="project" value="TreeGrafter"/>
</dbReference>
<dbReference type="FunCoup" id="A0A218YYT3">
    <property type="interactions" value="459"/>
</dbReference>
<keyword evidence="9" id="KW-0539">Nucleus</keyword>
<feature type="site" description="Interaction with DNA substrate" evidence="12">
    <location>
        <position position="345"/>
    </location>
</feature>
<reference evidence="16 17" key="1">
    <citation type="submission" date="2017-04" db="EMBL/GenBank/DDBJ databases">
        <title>Draft genome sequence of Marssonina coronaria NL1: causal agent of apple blotch.</title>
        <authorList>
            <person name="Cheng Q."/>
        </authorList>
    </citation>
    <scope>NUCLEOTIDE SEQUENCE [LARGE SCALE GENOMIC DNA]</scope>
    <source>
        <strain evidence="16 17">NL1</strain>
    </source>
</reference>
<dbReference type="GO" id="GO:0006284">
    <property type="term" value="P:base-excision repair"/>
    <property type="evidence" value="ECO:0007669"/>
    <property type="project" value="TreeGrafter"/>
</dbReference>
<evidence type="ECO:0000259" key="15">
    <source>
        <dbReference type="PROSITE" id="PS51999"/>
    </source>
</evidence>
<dbReference type="SUPFAM" id="SSF56219">
    <property type="entry name" value="DNase I-like"/>
    <property type="match status" value="1"/>
</dbReference>
<dbReference type="FunFam" id="3.60.10.10:FF:000079">
    <property type="entry name" value="DNA-(apurinic or apyrimidinic site) lyase"/>
    <property type="match status" value="1"/>
</dbReference>
<feature type="active site" description="Proton donor/acceptor" evidence="10">
    <location>
        <position position="227"/>
    </location>
</feature>
<dbReference type="STRING" id="503106.A0A218YYT3"/>
<evidence type="ECO:0000256" key="3">
    <source>
        <dbReference type="ARBA" id="ARBA00013541"/>
    </source>
</evidence>
<evidence type="ECO:0000256" key="14">
    <source>
        <dbReference type="SAM" id="MobiDB-lite"/>
    </source>
</evidence>
<dbReference type="OrthoDB" id="391817at2759"/>
<comment type="similarity">
    <text evidence="2">Belongs to the DNA repair enzymes AP/ExoA family.</text>
</comment>
<dbReference type="InterPro" id="IPR036691">
    <property type="entry name" value="Endo/exonu/phosph_ase_sf"/>
</dbReference>
<comment type="cofactor">
    <cofactor evidence="11">
        <name>Mg(2+)</name>
        <dbReference type="ChEBI" id="CHEBI:18420"/>
    </cofactor>
    <cofactor evidence="11">
        <name>Mn(2+)</name>
        <dbReference type="ChEBI" id="CHEBI:29035"/>
    </cofactor>
    <text evidence="11">Probably binds two magnesium or manganese ions per subunit.</text>
</comment>
<keyword evidence="7" id="KW-0862">Zinc</keyword>
<keyword evidence="17" id="KW-1185">Reference proteome</keyword>
<feature type="site" description="Important for catalytic activity" evidence="12">
    <location>
        <position position="319"/>
    </location>
</feature>
<feature type="compositionally biased region" description="Basic and acidic residues" evidence="14">
    <location>
        <begin position="464"/>
        <end position="481"/>
    </location>
</feature>
<sequence length="691" mass="75973">MEDKAKRGLRITTWNVNGIRSVVPEAICTLAALARMLDAEYRTGIPLDISHGVKKGHFPYAMFEILQADIVIMQETKIQRKDLRDDMVLVPGWDVFFSLPKHKKGYSGVAVYTRNSVCAPIRAEEGITGVLTPPNSPTSFSDLSEDQQIGGYPSPRQLSECSLDAATLDSEGRCVILEFPAFVLIGTYCPANRDESRDEFRIGFLNALDARVRNLVAAGKRVFLTGDLNIVQRPIDSANAEEQLRKQGITSEEYISTPARRMLNQLLVGGEVVGDRDEGREEPVMWDICRSFHPTRKGMFTCWEQKINARPGNFGSRIDYVLCSQDWKDWFCESDIQEGLMGSDHCPVYAVLMEKVTVDGKEVHIRDMMSSGIFEDGIRQREWCAKDLLPMSARLIPEFDRRRSIRDMFSKRPPLPAAESPAQSMVLRDASQGGGSLPPNGTTMPGEALAKDSASAARISAANDKPREPEYADASMAKEPKTALMPGPAKPVKRPSDSSSSIRPQKRGKTGTSSKTAGGKGQSAKAQSSLMGFFKPKAQQLDSPPGLGSQKNSIHDADSDTASLADNDIPSGSPSPDHSAKQMSSSTDDFNNYPPPKTSDPADPVDVVDPIVAKEGWSKLLGGKRIVPRCEHDEPCISHITRKAGENCGRSFFMCPRPLGPSGKKEKNTEWRCGTFIWSSDWSLKNALDAR</sequence>
<feature type="binding site" evidence="11">
    <location>
        <position position="75"/>
    </location>
    <ligand>
        <name>Mg(2+)</name>
        <dbReference type="ChEBI" id="CHEBI:18420"/>
        <label>1</label>
    </ligand>
</feature>
<dbReference type="InterPro" id="IPR010666">
    <property type="entry name" value="Znf_GRF"/>
</dbReference>
<evidence type="ECO:0000256" key="4">
    <source>
        <dbReference type="ARBA" id="ARBA00022723"/>
    </source>
</evidence>
<dbReference type="PANTHER" id="PTHR22748:SF4">
    <property type="entry name" value="DNA-(APURINIC OR APYRIMIDINIC SITE) ENDONUCLEASE 2"/>
    <property type="match status" value="1"/>
</dbReference>
<dbReference type="InterPro" id="IPR004808">
    <property type="entry name" value="AP_endonuc_1"/>
</dbReference>
<evidence type="ECO:0000256" key="2">
    <source>
        <dbReference type="ARBA" id="ARBA00007092"/>
    </source>
</evidence>
<dbReference type="PANTHER" id="PTHR22748">
    <property type="entry name" value="AP ENDONUCLEASE"/>
    <property type="match status" value="1"/>
</dbReference>
<evidence type="ECO:0000313" key="17">
    <source>
        <dbReference type="Proteomes" id="UP000242519"/>
    </source>
</evidence>
<dbReference type="EMBL" id="MZNU01000336">
    <property type="protein sequence ID" value="OWP00156.1"/>
    <property type="molecule type" value="Genomic_DNA"/>
</dbReference>
<feature type="active site" description="Proton acceptor" evidence="10">
    <location>
        <position position="345"/>
    </location>
</feature>
<feature type="region of interest" description="Disordered" evidence="14">
    <location>
        <begin position="429"/>
        <end position="605"/>
    </location>
</feature>
<dbReference type="InterPro" id="IPR020848">
    <property type="entry name" value="AP_endonuclease_F1_CS"/>
</dbReference>
<feature type="compositionally biased region" description="Polar residues" evidence="14">
    <location>
        <begin position="560"/>
        <end position="590"/>
    </location>
</feature>
<gene>
    <name evidence="16" type="ORF">B2J93_8727</name>
</gene>
<dbReference type="GO" id="GO:0003906">
    <property type="term" value="F:DNA-(apurinic or apyrimidinic site) endonuclease activity"/>
    <property type="evidence" value="ECO:0007669"/>
    <property type="project" value="TreeGrafter"/>
</dbReference>
<evidence type="ECO:0000256" key="8">
    <source>
        <dbReference type="ARBA" id="ARBA00022842"/>
    </source>
</evidence>
<evidence type="ECO:0000256" key="6">
    <source>
        <dbReference type="ARBA" id="ARBA00022801"/>
    </source>
</evidence>
<feature type="active site" evidence="10">
    <location>
        <position position="188"/>
    </location>
</feature>
<dbReference type="InParanoid" id="A0A218YYT3"/>
<evidence type="ECO:0000313" key="16">
    <source>
        <dbReference type="EMBL" id="OWP00156.1"/>
    </source>
</evidence>
<evidence type="ECO:0000256" key="12">
    <source>
        <dbReference type="PIRSR" id="PIRSR604808-3"/>
    </source>
</evidence>
<comment type="caution">
    <text evidence="16">The sequence shown here is derived from an EMBL/GenBank/DDBJ whole genome shotgun (WGS) entry which is preliminary data.</text>
</comment>
<feature type="binding site" evidence="11">
    <location>
        <position position="345"/>
    </location>
    <ligand>
        <name>Mg(2+)</name>
        <dbReference type="ChEBI" id="CHEBI:18420"/>
        <label>1</label>
    </ligand>
</feature>
<dbReference type="GO" id="GO:0016829">
    <property type="term" value="F:lyase activity"/>
    <property type="evidence" value="ECO:0007669"/>
    <property type="project" value="UniProtKB-KW"/>
</dbReference>
<evidence type="ECO:0000256" key="10">
    <source>
        <dbReference type="PIRSR" id="PIRSR604808-1"/>
    </source>
</evidence>
<dbReference type="PROSITE" id="PS51999">
    <property type="entry name" value="ZF_GRF"/>
    <property type="match status" value="1"/>
</dbReference>
<keyword evidence="5 13" id="KW-0863">Zinc-finger</keyword>
<dbReference type="CDD" id="cd09088">
    <property type="entry name" value="Ape2-like_AP-endo"/>
    <property type="match status" value="1"/>
</dbReference>
<feature type="binding site" evidence="11">
    <location>
        <position position="15"/>
    </location>
    <ligand>
        <name>Mg(2+)</name>
        <dbReference type="ChEBI" id="CHEBI:18420"/>
        <label>1</label>
    </ligand>
</feature>
<dbReference type="PROSITE" id="PS00728">
    <property type="entry name" value="AP_NUCLEASE_F1_3"/>
    <property type="match status" value="1"/>
</dbReference>
<keyword evidence="16" id="KW-0456">Lyase</keyword>
<feature type="binding site" evidence="11">
    <location>
        <position position="227"/>
    </location>
    <ligand>
        <name>Mg(2+)</name>
        <dbReference type="ChEBI" id="CHEBI:18420"/>
        <label>1</label>
    </ligand>
</feature>
<evidence type="ECO:0000256" key="13">
    <source>
        <dbReference type="PROSITE-ProRule" id="PRU01343"/>
    </source>
</evidence>
<comment type="cofactor">
    <cofactor evidence="1">
        <name>Mn(2+)</name>
        <dbReference type="ChEBI" id="CHEBI:29035"/>
    </cofactor>
</comment>
<dbReference type="Pfam" id="PF03372">
    <property type="entry name" value="Exo_endo_phos"/>
    <property type="match status" value="1"/>
</dbReference>
<feature type="compositionally biased region" description="Low complexity" evidence="14">
    <location>
        <begin position="510"/>
        <end position="529"/>
    </location>
</feature>
<keyword evidence="6" id="KW-0378">Hydrolase</keyword>
<feature type="binding site" evidence="11">
    <location>
        <position position="229"/>
    </location>
    <ligand>
        <name>Mg(2+)</name>
        <dbReference type="ChEBI" id="CHEBI:18420"/>
        <label>1</label>
    </ligand>
</feature>
<accession>A0A218YYT3</accession>
<name>A0A218YYT3_9HELO</name>
<dbReference type="PROSITE" id="PS00726">
    <property type="entry name" value="AP_NUCLEASE_F1_1"/>
    <property type="match status" value="1"/>
</dbReference>
<protein>
    <recommendedName>
        <fullName evidence="3">DNA-(apurinic or apyrimidinic site) endonuclease 2</fullName>
    </recommendedName>
</protein>
<dbReference type="InterPro" id="IPR020847">
    <property type="entry name" value="AP_endonuclease_F1_BS"/>
</dbReference>
<feature type="site" description="Transition state stabilizer" evidence="12">
    <location>
        <position position="229"/>
    </location>
</feature>
<dbReference type="GO" id="GO:0008081">
    <property type="term" value="F:phosphoric diester hydrolase activity"/>
    <property type="evidence" value="ECO:0007669"/>
    <property type="project" value="TreeGrafter"/>
</dbReference>
<organism evidence="16 17">
    <name type="scientific">Diplocarpon coronariae</name>
    <dbReference type="NCBI Taxonomy" id="2795749"/>
    <lineage>
        <taxon>Eukaryota</taxon>
        <taxon>Fungi</taxon>
        <taxon>Dikarya</taxon>
        <taxon>Ascomycota</taxon>
        <taxon>Pezizomycotina</taxon>
        <taxon>Leotiomycetes</taxon>
        <taxon>Helotiales</taxon>
        <taxon>Drepanopezizaceae</taxon>
        <taxon>Diplocarpon</taxon>
    </lineage>
</organism>
<evidence type="ECO:0000256" key="9">
    <source>
        <dbReference type="ARBA" id="ARBA00023242"/>
    </source>
</evidence>
<dbReference type="GO" id="GO:0003677">
    <property type="term" value="F:DNA binding"/>
    <property type="evidence" value="ECO:0007669"/>
    <property type="project" value="InterPro"/>
</dbReference>
<dbReference type="GO" id="GO:0005634">
    <property type="term" value="C:nucleus"/>
    <property type="evidence" value="ECO:0007669"/>
    <property type="project" value="TreeGrafter"/>
</dbReference>
<evidence type="ECO:0000256" key="1">
    <source>
        <dbReference type="ARBA" id="ARBA00001936"/>
    </source>
</evidence>
<dbReference type="GO" id="GO:0008270">
    <property type="term" value="F:zinc ion binding"/>
    <property type="evidence" value="ECO:0007669"/>
    <property type="project" value="UniProtKB-KW"/>
</dbReference>
<keyword evidence="4 11" id="KW-0479">Metal-binding</keyword>
<feature type="binding site" evidence="11">
    <location>
        <position position="344"/>
    </location>
    <ligand>
        <name>Mg(2+)</name>
        <dbReference type="ChEBI" id="CHEBI:18420"/>
        <label>1</label>
    </ligand>
</feature>
<evidence type="ECO:0000256" key="7">
    <source>
        <dbReference type="ARBA" id="ARBA00022833"/>
    </source>
</evidence>